<feature type="compositionally biased region" description="Basic and acidic residues" evidence="1">
    <location>
        <begin position="131"/>
        <end position="140"/>
    </location>
</feature>
<feature type="compositionally biased region" description="Basic and acidic residues" evidence="1">
    <location>
        <begin position="153"/>
        <end position="164"/>
    </location>
</feature>
<feature type="region of interest" description="Disordered" evidence="1">
    <location>
        <begin position="131"/>
        <end position="164"/>
    </location>
</feature>
<dbReference type="AlphaFoldDB" id="A0A8H4J7C4"/>
<comment type="caution">
    <text evidence="2">The sequence shown here is derived from an EMBL/GenBank/DDBJ whole genome shotgun (WGS) entry which is preliminary data.</text>
</comment>
<dbReference type="OrthoDB" id="10563881at2759"/>
<feature type="compositionally biased region" description="Basic residues" evidence="1">
    <location>
        <begin position="47"/>
        <end position="61"/>
    </location>
</feature>
<protein>
    <submittedName>
        <fullName evidence="2">Uncharacterized protein</fullName>
    </submittedName>
</protein>
<dbReference type="EMBL" id="WWBZ02000001">
    <property type="protein sequence ID" value="KAF4314462.1"/>
    <property type="molecule type" value="Genomic_DNA"/>
</dbReference>
<keyword evidence="3" id="KW-1185">Reference proteome</keyword>
<accession>A0A8H4J7C4</accession>
<feature type="region of interest" description="Disordered" evidence="1">
    <location>
        <begin position="1"/>
        <end position="119"/>
    </location>
</feature>
<reference evidence="2" key="1">
    <citation type="submission" date="2020-04" db="EMBL/GenBank/DDBJ databases">
        <title>Genome Assembly and Annotation of Botryosphaeria dothidea sdau 11-99, a Latent Pathogen of Apple Fruit Ring Rot in China.</title>
        <authorList>
            <person name="Yu C."/>
            <person name="Diao Y."/>
            <person name="Lu Q."/>
            <person name="Zhao J."/>
            <person name="Cui S."/>
            <person name="Peng C."/>
            <person name="He B."/>
            <person name="Liu H."/>
        </authorList>
    </citation>
    <scope>NUCLEOTIDE SEQUENCE [LARGE SCALE GENOMIC DNA]</scope>
    <source>
        <strain evidence="2">Sdau11-99</strain>
    </source>
</reference>
<sequence>MPNSQYSEPAAPAPKDPSTLPRHSPARMDPATIATTTSSTLADSKQPSRKRRNRPPKHIRAATKQTKLDGIEAPSIHTACRHMRQTGRTKNPTSAQRRLRKKAVKAQAQSASSNSQKDAGLLAAAAELVERGSARDRSAEEASNGSVEAEVVEAGHGREETHRE</sequence>
<evidence type="ECO:0000256" key="1">
    <source>
        <dbReference type="SAM" id="MobiDB-lite"/>
    </source>
</evidence>
<feature type="compositionally biased region" description="Low complexity" evidence="1">
    <location>
        <begin position="31"/>
        <end position="44"/>
    </location>
</feature>
<organism evidence="2 3">
    <name type="scientific">Botryosphaeria dothidea</name>
    <dbReference type="NCBI Taxonomy" id="55169"/>
    <lineage>
        <taxon>Eukaryota</taxon>
        <taxon>Fungi</taxon>
        <taxon>Dikarya</taxon>
        <taxon>Ascomycota</taxon>
        <taxon>Pezizomycotina</taxon>
        <taxon>Dothideomycetes</taxon>
        <taxon>Dothideomycetes incertae sedis</taxon>
        <taxon>Botryosphaeriales</taxon>
        <taxon>Botryosphaeriaceae</taxon>
        <taxon>Botryosphaeria</taxon>
    </lineage>
</organism>
<name>A0A8H4J7C4_9PEZI</name>
<dbReference type="Proteomes" id="UP000572817">
    <property type="component" value="Unassembled WGS sequence"/>
</dbReference>
<evidence type="ECO:0000313" key="2">
    <source>
        <dbReference type="EMBL" id="KAF4314462.1"/>
    </source>
</evidence>
<gene>
    <name evidence="2" type="ORF">GTA08_BOTSDO00220</name>
</gene>
<feature type="compositionally biased region" description="Low complexity" evidence="1">
    <location>
        <begin position="105"/>
        <end position="119"/>
    </location>
</feature>
<proteinExistence type="predicted"/>
<evidence type="ECO:0000313" key="3">
    <source>
        <dbReference type="Proteomes" id="UP000572817"/>
    </source>
</evidence>